<evidence type="ECO:0000256" key="1">
    <source>
        <dbReference type="SAM" id="MobiDB-lite"/>
    </source>
</evidence>
<feature type="compositionally biased region" description="Low complexity" evidence="1">
    <location>
        <begin position="297"/>
        <end position="311"/>
    </location>
</feature>
<evidence type="ECO:0000313" key="2">
    <source>
        <dbReference type="Proteomes" id="UP000694888"/>
    </source>
</evidence>
<feature type="region of interest" description="Disordered" evidence="1">
    <location>
        <begin position="257"/>
        <end position="377"/>
    </location>
</feature>
<feature type="compositionally biased region" description="Polar residues" evidence="1">
    <location>
        <begin position="282"/>
        <end position="291"/>
    </location>
</feature>
<organism evidence="2 3">
    <name type="scientific">Aplysia californica</name>
    <name type="common">California sea hare</name>
    <dbReference type="NCBI Taxonomy" id="6500"/>
    <lineage>
        <taxon>Eukaryota</taxon>
        <taxon>Metazoa</taxon>
        <taxon>Spiralia</taxon>
        <taxon>Lophotrochozoa</taxon>
        <taxon>Mollusca</taxon>
        <taxon>Gastropoda</taxon>
        <taxon>Heterobranchia</taxon>
        <taxon>Euthyneura</taxon>
        <taxon>Tectipleura</taxon>
        <taxon>Aplysiida</taxon>
        <taxon>Aplysioidea</taxon>
        <taxon>Aplysiidae</taxon>
        <taxon>Aplysia</taxon>
    </lineage>
</organism>
<dbReference type="RefSeq" id="XP_012938760.1">
    <property type="nucleotide sequence ID" value="XM_013083306.1"/>
</dbReference>
<feature type="region of interest" description="Disordered" evidence="1">
    <location>
        <begin position="185"/>
        <end position="224"/>
    </location>
</feature>
<proteinExistence type="predicted"/>
<feature type="compositionally biased region" description="Low complexity" evidence="1">
    <location>
        <begin position="190"/>
        <end position="215"/>
    </location>
</feature>
<keyword evidence="2" id="KW-1185">Reference proteome</keyword>
<dbReference type="Proteomes" id="UP000694888">
    <property type="component" value="Unplaced"/>
</dbReference>
<name>A0ABM1A183_APLCA</name>
<protein>
    <submittedName>
        <fullName evidence="3">Uncharacterized protein</fullName>
    </submittedName>
</protein>
<feature type="compositionally biased region" description="Low complexity" evidence="1">
    <location>
        <begin position="257"/>
        <end position="279"/>
    </location>
</feature>
<feature type="region of interest" description="Disordered" evidence="1">
    <location>
        <begin position="34"/>
        <end position="54"/>
    </location>
</feature>
<feature type="region of interest" description="Disordered" evidence="1">
    <location>
        <begin position="108"/>
        <end position="155"/>
    </location>
</feature>
<sequence>MEDPSRPSSTEPDLSCFPPLERTHDDVSGAFACVEGTGPSDGWPAGGKEPSAEPEGAFVPLDDWDCRVLASSDLASCLLEELHTQTGELPVLDQSSLDRVFLAPPRPDVATPLPVRRHSGGAGGPHSWRGDAHSAKGGCSSRKTPGIPSRSPRSSHFLTADSNLFPKMSSHHYLPSSVSASGVLIHHHPSSSSSTPLPLRLGSAHGNSSPVSSSCSRRKESPMDMHSYSVSMDNLIRCSVHPPHAPANRCLNTHSLKSFPSSTSPSSSSPLSHHGPHGPLVSCSSPHSQPRFQPHNVSSSSSSVGGAASSSCGTLQHRFSPHVYASNPRGNSPALIDHPLSSSPKQSPHHHHMYPIRCPSGGGGSSGPRLYPSSIGLNSPGPLITSLSPLRGPSKAGCGPMKRLESRIKLW</sequence>
<feature type="compositionally biased region" description="Polar residues" evidence="1">
    <location>
        <begin position="1"/>
        <end position="12"/>
    </location>
</feature>
<feature type="region of interest" description="Disordered" evidence="1">
    <location>
        <begin position="1"/>
        <end position="21"/>
    </location>
</feature>
<gene>
    <name evidence="3" type="primary">LOC106010971</name>
</gene>
<evidence type="ECO:0000313" key="3">
    <source>
        <dbReference type="RefSeq" id="XP_012938760.1"/>
    </source>
</evidence>
<dbReference type="GeneID" id="106010971"/>
<accession>A0ABM1A183</accession>
<reference evidence="3" key="1">
    <citation type="submission" date="2025-08" db="UniProtKB">
        <authorList>
            <consortium name="RefSeq"/>
        </authorList>
    </citation>
    <scope>IDENTIFICATION</scope>
</reference>